<dbReference type="InterPro" id="IPR001949">
    <property type="entry name" value="NADH-UbQ_OxRdtase_51kDa_CS"/>
</dbReference>
<keyword evidence="6 14" id="KW-0285">Flavoprotein</keyword>
<dbReference type="EC" id="7.1.1.-" evidence="14"/>
<evidence type="ECO:0000256" key="10">
    <source>
        <dbReference type="ARBA" id="ARBA00023004"/>
    </source>
</evidence>
<evidence type="ECO:0000313" key="17">
    <source>
        <dbReference type="Proteomes" id="UP001497533"/>
    </source>
</evidence>
<dbReference type="InterPro" id="IPR011537">
    <property type="entry name" value="NADH-UbQ_OxRdtase_suF"/>
</dbReference>
<keyword evidence="10 14" id="KW-0408">Iron</keyword>
<evidence type="ECO:0000256" key="6">
    <source>
        <dbReference type="ARBA" id="ARBA00022630"/>
    </source>
</evidence>
<dbReference type="SUPFAM" id="SSF142984">
    <property type="entry name" value="Nqo1 middle domain-like"/>
    <property type="match status" value="1"/>
</dbReference>
<comment type="catalytic activity">
    <reaction evidence="13 14">
        <text>a quinone + NADH + 5 H(+)(in) = a quinol + NAD(+) + 4 H(+)(out)</text>
        <dbReference type="Rhea" id="RHEA:57888"/>
        <dbReference type="ChEBI" id="CHEBI:15378"/>
        <dbReference type="ChEBI" id="CHEBI:24646"/>
        <dbReference type="ChEBI" id="CHEBI:57540"/>
        <dbReference type="ChEBI" id="CHEBI:57945"/>
        <dbReference type="ChEBI" id="CHEBI:132124"/>
    </reaction>
</comment>
<keyword evidence="11 14" id="KW-0411">Iron-sulfur</keyword>
<dbReference type="Pfam" id="PF10589">
    <property type="entry name" value="NADH_4Fe-4S"/>
    <property type="match status" value="1"/>
</dbReference>
<keyword evidence="9" id="KW-1278">Translocase</keyword>
<dbReference type="RefSeq" id="WP_341765138.1">
    <property type="nucleotide sequence ID" value="NZ_OZ034688.1"/>
</dbReference>
<evidence type="ECO:0000256" key="7">
    <source>
        <dbReference type="ARBA" id="ARBA00022643"/>
    </source>
</evidence>
<evidence type="ECO:0000256" key="4">
    <source>
        <dbReference type="ARBA" id="ARBA00019901"/>
    </source>
</evidence>
<dbReference type="NCBIfam" id="TIGR01959">
    <property type="entry name" value="nuoF_fam"/>
    <property type="match status" value="1"/>
</dbReference>
<keyword evidence="5 14" id="KW-0004">4Fe-4S</keyword>
<dbReference type="PROSITE" id="PS00645">
    <property type="entry name" value="COMPLEX1_51K_2"/>
    <property type="match status" value="1"/>
</dbReference>
<keyword evidence="12 14" id="KW-0520">NAD</keyword>
<dbReference type="Gene3D" id="3.10.20.600">
    <property type="match status" value="1"/>
</dbReference>
<dbReference type="InterPro" id="IPR037207">
    <property type="entry name" value="Nuop51_4Fe4S-bd_sf"/>
</dbReference>
<name>A0ABM9NNM8_9GAMM</name>
<dbReference type="InterPro" id="IPR011538">
    <property type="entry name" value="Nuo51_FMN-bd"/>
</dbReference>
<protein>
    <recommendedName>
        <fullName evidence="4 14">NADH-quinone oxidoreductase subunit F</fullName>
        <ecNumber evidence="14">7.1.1.-</ecNumber>
    </recommendedName>
</protein>
<dbReference type="NCBIfam" id="NF008436">
    <property type="entry name" value="PRK11278.1"/>
    <property type="match status" value="1"/>
</dbReference>
<evidence type="ECO:0000256" key="2">
    <source>
        <dbReference type="ARBA" id="ARBA00001966"/>
    </source>
</evidence>
<dbReference type="PANTHER" id="PTHR43578:SF3">
    <property type="entry name" value="NADH-QUINONE OXIDOREDUCTASE SUBUNIT F"/>
    <property type="match status" value="1"/>
</dbReference>
<accession>A0ABM9NNM8</accession>
<evidence type="ECO:0000256" key="5">
    <source>
        <dbReference type="ARBA" id="ARBA00022485"/>
    </source>
</evidence>
<evidence type="ECO:0000256" key="8">
    <source>
        <dbReference type="ARBA" id="ARBA00022723"/>
    </source>
</evidence>
<keyword evidence="8 14" id="KW-0479">Metal-binding</keyword>
<evidence type="ECO:0000256" key="3">
    <source>
        <dbReference type="ARBA" id="ARBA00007523"/>
    </source>
</evidence>
<comment type="similarity">
    <text evidence="3 14">Belongs to the complex I 51 kDa subunit family.</text>
</comment>
<keyword evidence="14" id="KW-0874">Quinone</keyword>
<keyword evidence="17" id="KW-1185">Reference proteome</keyword>
<evidence type="ECO:0000259" key="15">
    <source>
        <dbReference type="SMART" id="SM00928"/>
    </source>
</evidence>
<dbReference type="Pfam" id="PF01512">
    <property type="entry name" value="Complex1_51K"/>
    <property type="match status" value="1"/>
</dbReference>
<dbReference type="Proteomes" id="UP001497533">
    <property type="component" value="Chromosome"/>
</dbReference>
<evidence type="ECO:0000256" key="12">
    <source>
        <dbReference type="ARBA" id="ARBA00023027"/>
    </source>
</evidence>
<feature type="domain" description="NADH-ubiquinone oxidoreductase 51kDa subunit iron-sulphur binding" evidence="15">
    <location>
        <begin position="342"/>
        <end position="387"/>
    </location>
</feature>
<proteinExistence type="inferred from homology"/>
<evidence type="ECO:0000256" key="14">
    <source>
        <dbReference type="RuleBase" id="RU364066"/>
    </source>
</evidence>
<evidence type="ECO:0000256" key="11">
    <source>
        <dbReference type="ARBA" id="ARBA00023014"/>
    </source>
</evidence>
<organism evidence="16 17">
    <name type="scientific">Candidatus Providencia siddallii</name>
    <dbReference type="NCBI Taxonomy" id="1715285"/>
    <lineage>
        <taxon>Bacteria</taxon>
        <taxon>Pseudomonadati</taxon>
        <taxon>Pseudomonadota</taxon>
        <taxon>Gammaproteobacteria</taxon>
        <taxon>Enterobacterales</taxon>
        <taxon>Morganellaceae</taxon>
        <taxon>Providencia</taxon>
    </lineage>
</organism>
<sequence length="431" mass="48527">MIKYNLNLINCNPETHPITWRKRKDNQPVMLNEYLSKNGYKGMKRALKNMTPEEVVNIINDSGLRGRGGAGFYTGVKWKLISRGNLNFRYFLCNADEMEPGVYKDRFLLEQLPHLLIEGIIISAYAIKAYRGYIFIRYEYINAAKTLRFAINEAKMNGILGKNIFGSDFDFELFLHTGAGRYICGEETALINSLEGKRAIPRFKPPFPSELGVWGKPTCVNNVETICNVPAILEHGTKWYINLSLGKSKDTGTKLMGFSGRVKKPGLWELPFGVSAREILEDYAGGMNDGLRLKSWQPGGASTGFLTNKHLDLPMDFENIAKSGSRLGTAMSIAIDNKISIVSILCNLEKFFSRESCGWCTPCRDGLPWIVKILQDLEKHKGKSGDIETLEKLCWFLGPGKTFCAHAPGAIEPLKSAIKYFREEFEFCILQ</sequence>
<dbReference type="SUPFAM" id="SSF142019">
    <property type="entry name" value="Nqo1 FMN-binding domain-like"/>
    <property type="match status" value="1"/>
</dbReference>
<evidence type="ECO:0000256" key="1">
    <source>
        <dbReference type="ARBA" id="ARBA00001917"/>
    </source>
</evidence>
<dbReference type="InterPro" id="IPR019575">
    <property type="entry name" value="Nuop51_4Fe4S-bd"/>
</dbReference>
<dbReference type="PROSITE" id="PS00644">
    <property type="entry name" value="COMPLEX1_51K_1"/>
    <property type="match status" value="1"/>
</dbReference>
<evidence type="ECO:0000313" key="16">
    <source>
        <dbReference type="EMBL" id="CAL1329083.1"/>
    </source>
</evidence>
<keyword evidence="7 14" id="KW-0288">FMN</keyword>
<evidence type="ECO:0000256" key="13">
    <source>
        <dbReference type="ARBA" id="ARBA00047712"/>
    </source>
</evidence>
<gene>
    <name evidence="16" type="primary">nuoF</name>
    <name evidence="16" type="ORF">PRHACTZTBTEA_152</name>
</gene>
<dbReference type="Gene3D" id="6.10.250.1450">
    <property type="match status" value="1"/>
</dbReference>
<comment type="cofactor">
    <cofactor evidence="1 14">
        <name>FMN</name>
        <dbReference type="ChEBI" id="CHEBI:58210"/>
    </cofactor>
</comment>
<comment type="cofactor">
    <cofactor evidence="2 14">
        <name>[4Fe-4S] cluster</name>
        <dbReference type="ChEBI" id="CHEBI:49883"/>
    </cofactor>
</comment>
<evidence type="ECO:0000256" key="9">
    <source>
        <dbReference type="ARBA" id="ARBA00022967"/>
    </source>
</evidence>
<dbReference type="PANTHER" id="PTHR43578">
    <property type="entry name" value="NADH-QUINONE OXIDOREDUCTASE SUBUNIT F"/>
    <property type="match status" value="1"/>
</dbReference>
<dbReference type="SMART" id="SM00928">
    <property type="entry name" value="NADH_4Fe-4S"/>
    <property type="match status" value="1"/>
</dbReference>
<dbReference type="InterPro" id="IPR037225">
    <property type="entry name" value="Nuo51_FMN-bd_sf"/>
</dbReference>
<dbReference type="NCBIfam" id="NF010120">
    <property type="entry name" value="PRK13596.1"/>
    <property type="match status" value="1"/>
</dbReference>
<dbReference type="Gene3D" id="1.20.1440.230">
    <property type="entry name" value="NADH-ubiquinone oxidoreductase 51kDa subunit, iron-sulphur binding domain"/>
    <property type="match status" value="1"/>
</dbReference>
<comment type="function">
    <text evidence="14">NDH-1 shuttles electrons from NADH, via FMN and iron-sulfur (Fe-S) centers, to quinones in the respiratory chain.</text>
</comment>
<reference evidence="16" key="1">
    <citation type="submission" date="2024-04" db="EMBL/GenBank/DDBJ databases">
        <authorList>
            <person name="Manzano-Marin A."/>
            <person name="Manzano-Marin A."/>
            <person name="Alejandro Manzano Marin A."/>
        </authorList>
    </citation>
    <scope>NUCLEOTIDE SEQUENCE [LARGE SCALE GENOMIC DNA]</scope>
    <source>
        <strain evidence="16">TABTEA</strain>
    </source>
</reference>
<dbReference type="SUPFAM" id="SSF140490">
    <property type="entry name" value="Nqo1C-terminal domain-like"/>
    <property type="match status" value="1"/>
</dbReference>
<dbReference type="EMBL" id="OZ034688">
    <property type="protein sequence ID" value="CAL1329083.1"/>
    <property type="molecule type" value="Genomic_DNA"/>
</dbReference>
<dbReference type="Gene3D" id="3.40.50.11540">
    <property type="entry name" value="NADH-ubiquinone oxidoreductase 51kDa subunit"/>
    <property type="match status" value="1"/>
</dbReference>